<dbReference type="Proteomes" id="UP001139410">
    <property type="component" value="Unassembled WGS sequence"/>
</dbReference>
<comment type="caution">
    <text evidence="2">The sequence shown here is derived from an EMBL/GenBank/DDBJ whole genome shotgun (WGS) entry which is preliminary data.</text>
</comment>
<dbReference type="EMBL" id="JAKFGM010000003">
    <property type="protein sequence ID" value="MCF2515745.1"/>
    <property type="molecule type" value="Genomic_DNA"/>
</dbReference>
<feature type="transmembrane region" description="Helical" evidence="1">
    <location>
        <begin position="28"/>
        <end position="45"/>
    </location>
</feature>
<feature type="transmembrane region" description="Helical" evidence="1">
    <location>
        <begin position="80"/>
        <end position="97"/>
    </location>
</feature>
<proteinExistence type="predicted"/>
<name>A0A9X1QLU0_9SPHN</name>
<feature type="transmembrane region" description="Helical" evidence="1">
    <location>
        <begin position="109"/>
        <end position="129"/>
    </location>
</feature>
<dbReference type="RefSeq" id="WP_235068456.1">
    <property type="nucleotide sequence ID" value="NZ_JAKFGM010000003.1"/>
</dbReference>
<sequence length="140" mass="15354">MFGPYIFGPLLLAVCIYAWLRGGTDERAVATTCLVGTLATILVISPLRQRYAGVEEGLLLVDLAVLAGFITVALRSSRFWPLWVAGLQLTTSLGHILKGIDHGLMPRAYGAALQFWSYPILIIVAVGTYRSHRRLQRSLA</sequence>
<gene>
    <name evidence="2" type="ORF">LVY65_11825</name>
</gene>
<keyword evidence="1" id="KW-0812">Transmembrane</keyword>
<dbReference type="AlphaFoldDB" id="A0A9X1QLU0"/>
<keyword evidence="1" id="KW-1133">Transmembrane helix</keyword>
<organism evidence="2 3">
    <name type="scientific">Sphingomonas cremea</name>
    <dbReference type="NCBI Taxonomy" id="2904799"/>
    <lineage>
        <taxon>Bacteria</taxon>
        <taxon>Pseudomonadati</taxon>
        <taxon>Pseudomonadota</taxon>
        <taxon>Alphaproteobacteria</taxon>
        <taxon>Sphingomonadales</taxon>
        <taxon>Sphingomonadaceae</taxon>
        <taxon>Sphingomonas</taxon>
    </lineage>
</organism>
<keyword evidence="1" id="KW-0472">Membrane</keyword>
<keyword evidence="3" id="KW-1185">Reference proteome</keyword>
<feature type="transmembrane region" description="Helical" evidence="1">
    <location>
        <begin position="5"/>
        <end position="22"/>
    </location>
</feature>
<accession>A0A9X1QLU0</accession>
<protein>
    <submittedName>
        <fullName evidence="2">Uncharacterized protein</fullName>
    </submittedName>
</protein>
<evidence type="ECO:0000313" key="2">
    <source>
        <dbReference type="EMBL" id="MCF2515745.1"/>
    </source>
</evidence>
<reference evidence="2" key="1">
    <citation type="submission" date="2022-01" db="EMBL/GenBank/DDBJ databases">
        <authorList>
            <person name="Jo J.-H."/>
            <person name="Im W.-T."/>
        </authorList>
    </citation>
    <scope>NUCLEOTIDE SEQUENCE</scope>
    <source>
        <strain evidence="2">G124</strain>
    </source>
</reference>
<feature type="transmembrane region" description="Helical" evidence="1">
    <location>
        <begin position="57"/>
        <end position="74"/>
    </location>
</feature>
<evidence type="ECO:0000256" key="1">
    <source>
        <dbReference type="SAM" id="Phobius"/>
    </source>
</evidence>
<evidence type="ECO:0000313" key="3">
    <source>
        <dbReference type="Proteomes" id="UP001139410"/>
    </source>
</evidence>